<keyword evidence="1" id="KW-0812">Transmembrane</keyword>
<keyword evidence="3" id="KW-1185">Reference proteome</keyword>
<feature type="transmembrane region" description="Helical" evidence="1">
    <location>
        <begin position="39"/>
        <end position="57"/>
    </location>
</feature>
<sequence length="547" mass="56434">MSTATLDRSHRPAYPAPQRGSNFSGTLGMLRLYLRRDRISLPLWVFLLSVPLATVYVGSIEKIYPTQAARAGFAASIMASPAQRALYGQVYNDSLGAVGIWKAGMFHLLIAVAVILTVIRHTRADEEAGRTELVDSTAVGRYASLTAALLLSFGASIATGAIGAAGLLTTDVPPGGSLAFGAALACSGLVFTAVAAVTAQLSPSARFARGAAFAVLAAAFTLRAVGDAGSGAVSWLSPLGWSLQVRPYAGDHWSVLTLHLTTAVALTAVAYRLLAGRDVGAGLFAERPGPGSAAPALGNAFGLAWRLDRGALLLWTVGLCLYGVLMGSVVHGIGDELGGSNAARDIVVRMGGTSALEEAFIAVAFTMMGMAAAAFAVSLTLRLHQEEAGRRAETTLAGAVSRTRWLASHLLAALVGSSVAMLVSGLAGGLVYGAAAGDLGGKLAVVVASAAVQLPAVWLLSAVTVALFGLAPRFTPVAWGVLVGFIALYLIGSLAGFSQWLLDLEPFAHIPRVGADFTATPLLWLLAIDAGLITLGVMCFRRRDLRG</sequence>
<feature type="transmembrane region" description="Helical" evidence="1">
    <location>
        <begin position="359"/>
        <end position="381"/>
    </location>
</feature>
<evidence type="ECO:0000313" key="2">
    <source>
        <dbReference type="EMBL" id="GAA4540951.1"/>
    </source>
</evidence>
<feature type="transmembrane region" description="Helical" evidence="1">
    <location>
        <begin position="477"/>
        <end position="502"/>
    </location>
</feature>
<dbReference type="RefSeq" id="WP_264045500.1">
    <property type="nucleotide sequence ID" value="NZ_BAABGF010000030.1"/>
</dbReference>
<feature type="transmembrane region" description="Helical" evidence="1">
    <location>
        <begin position="253"/>
        <end position="274"/>
    </location>
</feature>
<feature type="transmembrane region" description="Helical" evidence="1">
    <location>
        <begin position="100"/>
        <end position="119"/>
    </location>
</feature>
<evidence type="ECO:0000256" key="1">
    <source>
        <dbReference type="SAM" id="Phobius"/>
    </source>
</evidence>
<dbReference type="EMBL" id="BAABGF010000030">
    <property type="protein sequence ID" value="GAA4540951.1"/>
    <property type="molecule type" value="Genomic_DNA"/>
</dbReference>
<feature type="transmembrane region" description="Helical" evidence="1">
    <location>
        <begin position="178"/>
        <end position="199"/>
    </location>
</feature>
<name>A0ABP8RJW2_9MYCO</name>
<reference evidence="3" key="1">
    <citation type="journal article" date="2019" name="Int. J. Syst. Evol. Microbiol.">
        <title>The Global Catalogue of Microorganisms (GCM) 10K type strain sequencing project: providing services to taxonomists for standard genome sequencing and annotation.</title>
        <authorList>
            <consortium name="The Broad Institute Genomics Platform"/>
            <consortium name="The Broad Institute Genome Sequencing Center for Infectious Disease"/>
            <person name="Wu L."/>
            <person name="Ma J."/>
        </authorList>
    </citation>
    <scope>NUCLEOTIDE SEQUENCE [LARGE SCALE GENOMIC DNA]</scope>
    <source>
        <strain evidence="3">JCM 17782</strain>
    </source>
</reference>
<keyword evidence="1" id="KW-0472">Membrane</keyword>
<proteinExistence type="predicted"/>
<gene>
    <name evidence="2" type="ORF">GCM10023161_22710</name>
</gene>
<feature type="transmembrane region" description="Helical" evidence="1">
    <location>
        <begin position="312"/>
        <end position="334"/>
    </location>
</feature>
<comment type="caution">
    <text evidence="2">The sequence shown here is derived from an EMBL/GenBank/DDBJ whole genome shotgun (WGS) entry which is preliminary data.</text>
</comment>
<protein>
    <submittedName>
        <fullName evidence="2">Multidrug efflux ABC transporter permease</fullName>
    </submittedName>
</protein>
<keyword evidence="1" id="KW-1133">Transmembrane helix</keyword>
<feature type="transmembrane region" description="Helical" evidence="1">
    <location>
        <begin position="139"/>
        <end position="166"/>
    </location>
</feature>
<feature type="transmembrane region" description="Helical" evidence="1">
    <location>
        <begin position="444"/>
        <end position="470"/>
    </location>
</feature>
<feature type="transmembrane region" description="Helical" evidence="1">
    <location>
        <begin position="211"/>
        <end position="233"/>
    </location>
</feature>
<feature type="transmembrane region" description="Helical" evidence="1">
    <location>
        <begin position="522"/>
        <end position="540"/>
    </location>
</feature>
<dbReference type="Proteomes" id="UP001501417">
    <property type="component" value="Unassembled WGS sequence"/>
</dbReference>
<organism evidence="2 3">
    <name type="scientific">Mycobacterium paraffinicum</name>
    <dbReference type="NCBI Taxonomy" id="53378"/>
    <lineage>
        <taxon>Bacteria</taxon>
        <taxon>Bacillati</taxon>
        <taxon>Actinomycetota</taxon>
        <taxon>Actinomycetes</taxon>
        <taxon>Mycobacteriales</taxon>
        <taxon>Mycobacteriaceae</taxon>
        <taxon>Mycobacterium</taxon>
    </lineage>
</organism>
<accession>A0ABP8RJW2</accession>
<evidence type="ECO:0000313" key="3">
    <source>
        <dbReference type="Proteomes" id="UP001501417"/>
    </source>
</evidence>
<feature type="transmembrane region" description="Helical" evidence="1">
    <location>
        <begin position="410"/>
        <end position="432"/>
    </location>
</feature>